<evidence type="ECO:0000256" key="4">
    <source>
        <dbReference type="ARBA" id="ARBA00022963"/>
    </source>
</evidence>
<feature type="domain" description="Partial AB-hydrolase lipase" evidence="10">
    <location>
        <begin position="56"/>
        <end position="112"/>
    </location>
</feature>
<dbReference type="Pfam" id="PF04083">
    <property type="entry name" value="Abhydro_lipase"/>
    <property type="match status" value="1"/>
</dbReference>
<evidence type="ECO:0000259" key="10">
    <source>
        <dbReference type="Pfam" id="PF04083"/>
    </source>
</evidence>
<keyword evidence="4 7" id="KW-0442">Lipid degradation</keyword>
<keyword evidence="6" id="KW-0325">Glycoprotein</keyword>
<feature type="signal peptide" evidence="9">
    <location>
        <begin position="1"/>
        <end position="18"/>
    </location>
</feature>
<gene>
    <name evidence="11" type="ORF">KQX54_014807</name>
</gene>
<evidence type="ECO:0000256" key="6">
    <source>
        <dbReference type="ARBA" id="ARBA00023180"/>
    </source>
</evidence>
<evidence type="ECO:0000256" key="9">
    <source>
        <dbReference type="SAM" id="SignalP"/>
    </source>
</evidence>
<evidence type="ECO:0000256" key="2">
    <source>
        <dbReference type="ARBA" id="ARBA00022729"/>
    </source>
</evidence>
<evidence type="ECO:0000256" key="3">
    <source>
        <dbReference type="ARBA" id="ARBA00022801"/>
    </source>
</evidence>
<feature type="active site" description="Nucleophile" evidence="8">
    <location>
        <position position="189"/>
    </location>
</feature>
<dbReference type="Gene3D" id="3.40.50.1820">
    <property type="entry name" value="alpha/beta hydrolase"/>
    <property type="match status" value="1"/>
</dbReference>
<name>A0AAV7ISY7_COTGL</name>
<dbReference type="InterPro" id="IPR029058">
    <property type="entry name" value="AB_hydrolase_fold"/>
</dbReference>
<accession>A0AAV7ISY7</accession>
<keyword evidence="5" id="KW-0443">Lipid metabolism</keyword>
<keyword evidence="3 7" id="KW-0378">Hydrolase</keyword>
<proteinExistence type="inferred from homology"/>
<dbReference type="InterPro" id="IPR025483">
    <property type="entry name" value="Lipase_euk"/>
</dbReference>
<protein>
    <recommendedName>
        <fullName evidence="7">Lipase</fullName>
    </recommendedName>
</protein>
<evidence type="ECO:0000256" key="8">
    <source>
        <dbReference type="PIRSR" id="PIRSR000862-1"/>
    </source>
</evidence>
<comment type="caution">
    <text evidence="11">The sequence shown here is derived from an EMBL/GenBank/DDBJ whole genome shotgun (WGS) entry which is preliminary data.</text>
</comment>
<dbReference type="InterPro" id="IPR006693">
    <property type="entry name" value="AB_hydrolase_lipase"/>
</dbReference>
<evidence type="ECO:0000313" key="11">
    <source>
        <dbReference type="EMBL" id="KAH0558191.1"/>
    </source>
</evidence>
<organism evidence="11 12">
    <name type="scientific">Cotesia glomerata</name>
    <name type="common">Lepidopteran parasitic wasp</name>
    <name type="synonym">Apanteles glomeratus</name>
    <dbReference type="NCBI Taxonomy" id="32391"/>
    <lineage>
        <taxon>Eukaryota</taxon>
        <taxon>Metazoa</taxon>
        <taxon>Ecdysozoa</taxon>
        <taxon>Arthropoda</taxon>
        <taxon>Hexapoda</taxon>
        <taxon>Insecta</taxon>
        <taxon>Pterygota</taxon>
        <taxon>Neoptera</taxon>
        <taxon>Endopterygota</taxon>
        <taxon>Hymenoptera</taxon>
        <taxon>Apocrita</taxon>
        <taxon>Ichneumonoidea</taxon>
        <taxon>Braconidae</taxon>
        <taxon>Microgastrinae</taxon>
        <taxon>Cotesia</taxon>
    </lineage>
</organism>
<evidence type="ECO:0000256" key="7">
    <source>
        <dbReference type="PIRNR" id="PIRNR000862"/>
    </source>
</evidence>
<evidence type="ECO:0000313" key="12">
    <source>
        <dbReference type="Proteomes" id="UP000826195"/>
    </source>
</evidence>
<dbReference type="AlphaFoldDB" id="A0AAV7ISY7"/>
<feature type="active site" description="Charge relay system" evidence="8">
    <location>
        <position position="395"/>
    </location>
</feature>
<dbReference type="GO" id="GO:0016788">
    <property type="term" value="F:hydrolase activity, acting on ester bonds"/>
    <property type="evidence" value="ECO:0007669"/>
    <property type="project" value="InterPro"/>
</dbReference>
<dbReference type="FunFam" id="3.40.50.1820:FF:000057">
    <property type="entry name" value="Lipase"/>
    <property type="match status" value="1"/>
</dbReference>
<dbReference type="SUPFAM" id="SSF53474">
    <property type="entry name" value="alpha/beta-Hydrolases"/>
    <property type="match status" value="1"/>
</dbReference>
<keyword evidence="12" id="KW-1185">Reference proteome</keyword>
<reference evidence="11 12" key="1">
    <citation type="journal article" date="2021" name="J. Hered.">
        <title>A chromosome-level genome assembly of the parasitoid wasp, Cotesia glomerata (Hymenoptera: Braconidae).</title>
        <authorList>
            <person name="Pinto B.J."/>
            <person name="Weis J.J."/>
            <person name="Gamble T."/>
            <person name="Ode P.J."/>
            <person name="Paul R."/>
            <person name="Zaspel J.M."/>
        </authorList>
    </citation>
    <scope>NUCLEOTIDE SEQUENCE [LARGE SCALE GENOMIC DNA]</scope>
    <source>
        <strain evidence="11">CgM1</strain>
    </source>
</reference>
<dbReference type="PANTHER" id="PTHR11005">
    <property type="entry name" value="LYSOSOMAL ACID LIPASE-RELATED"/>
    <property type="match status" value="1"/>
</dbReference>
<dbReference type="PIRSF" id="PIRSF000862">
    <property type="entry name" value="Steryl_ester_lip"/>
    <property type="match status" value="1"/>
</dbReference>
<dbReference type="GO" id="GO:0016042">
    <property type="term" value="P:lipid catabolic process"/>
    <property type="evidence" value="ECO:0007669"/>
    <property type="project" value="UniProtKB-KW"/>
</dbReference>
<keyword evidence="2 9" id="KW-0732">Signal</keyword>
<dbReference type="EMBL" id="JAHXZJ010000747">
    <property type="protein sequence ID" value="KAH0558191.1"/>
    <property type="molecule type" value="Genomic_DNA"/>
</dbReference>
<dbReference type="Proteomes" id="UP000826195">
    <property type="component" value="Unassembled WGS sequence"/>
</dbReference>
<comment type="similarity">
    <text evidence="1 7">Belongs to the AB hydrolase superfamily. Lipase family.</text>
</comment>
<evidence type="ECO:0000256" key="1">
    <source>
        <dbReference type="ARBA" id="ARBA00010701"/>
    </source>
</evidence>
<feature type="chain" id="PRO_5043944638" description="Lipase" evidence="9">
    <location>
        <begin position="19"/>
        <end position="419"/>
    </location>
</feature>
<sequence length="419" mass="48378">MNWILLFIALILPANVFCFLRELLFPRKPILNRVRTRDSLQARLADDTAVLDFVGLVQQYNYPAEEHNLTTKDGYNLIFHRIPDSPKSKSLKKKSVVFLQHGVFGSSDSWVLIGPDKDLAFILADQGYDVWIGNVRGNSYCRSHQELSTSGRDFWKFSYHEIAIFDVAEMIDYVLNETNEKSLTYIGHSMGSTVSFVLLSEKPEYNEKIKLLLNLAPVAYWNAISERAIYSVLAKYRDLLKRFLESIEVYDLMPQSSTNKILAKEFCRDNLPTQEICVALIFANVGISPHQLNKTMLPYLLSYVPAGSSVMVLDHYGQNIIQKSFSQYDYGYIDNFKIYGKKRPPAYNLKKITTNVALIYSDNDYFTPVENVLELKKRLPNIVFFGKIDYDTFNHLDYLFAQDAKELLYNRITKLISQY</sequence>
<evidence type="ECO:0000256" key="5">
    <source>
        <dbReference type="ARBA" id="ARBA00023098"/>
    </source>
</evidence>
<feature type="active site" description="Charge relay system" evidence="8">
    <location>
        <position position="364"/>
    </location>
</feature>